<keyword evidence="1" id="KW-0812">Transmembrane</keyword>
<dbReference type="RefSeq" id="WP_118906774.1">
    <property type="nucleotide sequence ID" value="NZ_QOCU01000002.1"/>
</dbReference>
<evidence type="ECO:0000256" key="1">
    <source>
        <dbReference type="SAM" id="Phobius"/>
    </source>
</evidence>
<proteinExistence type="predicted"/>
<dbReference type="EMBL" id="QOCU01000002">
    <property type="protein sequence ID" value="RHW52746.1"/>
    <property type="molecule type" value="Genomic_DNA"/>
</dbReference>
<name>A0ABX9LVC2_9LACO</name>
<organism evidence="2 3">
    <name type="scientific">Lactobacillus bombicola</name>
    <dbReference type="NCBI Taxonomy" id="1505723"/>
    <lineage>
        <taxon>Bacteria</taxon>
        <taxon>Bacillati</taxon>
        <taxon>Bacillota</taxon>
        <taxon>Bacilli</taxon>
        <taxon>Lactobacillales</taxon>
        <taxon>Lactobacillaceae</taxon>
        <taxon>Lactobacillus</taxon>
    </lineage>
</organism>
<accession>A0ABX9LVC2</accession>
<keyword evidence="3" id="KW-1185">Reference proteome</keyword>
<evidence type="ECO:0000313" key="3">
    <source>
        <dbReference type="Proteomes" id="UP000283380"/>
    </source>
</evidence>
<sequence length="135" mass="15659">MIGKVSRALWGIIVSLFFIFLPKISASLPYKIKHILNMIFGFGYWKQLMPIFLILLILGLFRNAVDFYAIYKTKIMMLVLIDIGQIFLFLFLFIGTNFFNHSLIYLSYAMKSISSFALILIFAFDIIGNIVKLIR</sequence>
<keyword evidence="1" id="KW-0472">Membrane</keyword>
<reference evidence="2 3" key="1">
    <citation type="submission" date="2018-07" db="EMBL/GenBank/DDBJ databases">
        <title>Genome sequences of six Lactobacillus spp. isolated from bumble bee guts.</title>
        <authorList>
            <person name="Motta E.V.S."/>
            <person name="Moran N.A."/>
        </authorList>
    </citation>
    <scope>NUCLEOTIDE SEQUENCE [LARGE SCALE GENOMIC DNA]</scope>
    <source>
        <strain evidence="2 3">BI-4G</strain>
    </source>
</reference>
<comment type="caution">
    <text evidence="2">The sequence shown here is derived from an EMBL/GenBank/DDBJ whole genome shotgun (WGS) entry which is preliminary data.</text>
</comment>
<feature type="transmembrane region" description="Helical" evidence="1">
    <location>
        <begin position="105"/>
        <end position="127"/>
    </location>
</feature>
<evidence type="ECO:0000313" key="2">
    <source>
        <dbReference type="EMBL" id="RHW52746.1"/>
    </source>
</evidence>
<keyword evidence="1" id="KW-1133">Transmembrane helix</keyword>
<protein>
    <submittedName>
        <fullName evidence="2">Uncharacterized protein</fullName>
    </submittedName>
</protein>
<gene>
    <name evidence="2" type="ORF">DS834_02325</name>
</gene>
<feature type="transmembrane region" description="Helical" evidence="1">
    <location>
        <begin position="78"/>
        <end position="99"/>
    </location>
</feature>
<dbReference type="Proteomes" id="UP000283380">
    <property type="component" value="Unassembled WGS sequence"/>
</dbReference>